<dbReference type="AlphaFoldDB" id="A0AA40K2P5"/>
<proteinExistence type="predicted"/>
<accession>A0AA40K2P5</accession>
<organism evidence="1 2">
    <name type="scientific">Schizothecium vesticola</name>
    <dbReference type="NCBI Taxonomy" id="314040"/>
    <lineage>
        <taxon>Eukaryota</taxon>
        <taxon>Fungi</taxon>
        <taxon>Dikarya</taxon>
        <taxon>Ascomycota</taxon>
        <taxon>Pezizomycotina</taxon>
        <taxon>Sordariomycetes</taxon>
        <taxon>Sordariomycetidae</taxon>
        <taxon>Sordariales</taxon>
        <taxon>Schizotheciaceae</taxon>
        <taxon>Schizothecium</taxon>
    </lineage>
</organism>
<keyword evidence="2" id="KW-1185">Reference proteome</keyword>
<evidence type="ECO:0000313" key="1">
    <source>
        <dbReference type="EMBL" id="KAK0743716.1"/>
    </source>
</evidence>
<protein>
    <submittedName>
        <fullName evidence="1">Uncharacterized protein</fullName>
    </submittedName>
</protein>
<dbReference type="Proteomes" id="UP001172155">
    <property type="component" value="Unassembled WGS sequence"/>
</dbReference>
<reference evidence="1" key="1">
    <citation type="submission" date="2023-06" db="EMBL/GenBank/DDBJ databases">
        <title>Genome-scale phylogeny and comparative genomics of the fungal order Sordariales.</title>
        <authorList>
            <consortium name="Lawrence Berkeley National Laboratory"/>
            <person name="Hensen N."/>
            <person name="Bonometti L."/>
            <person name="Westerberg I."/>
            <person name="Brannstrom I.O."/>
            <person name="Guillou S."/>
            <person name="Cros-Aarteil S."/>
            <person name="Calhoun S."/>
            <person name="Haridas S."/>
            <person name="Kuo A."/>
            <person name="Mondo S."/>
            <person name="Pangilinan J."/>
            <person name="Riley R."/>
            <person name="LaButti K."/>
            <person name="Andreopoulos B."/>
            <person name="Lipzen A."/>
            <person name="Chen C."/>
            <person name="Yanf M."/>
            <person name="Daum C."/>
            <person name="Ng V."/>
            <person name="Clum A."/>
            <person name="Steindorff A."/>
            <person name="Ohm R."/>
            <person name="Martin F."/>
            <person name="Silar P."/>
            <person name="Natvig D."/>
            <person name="Lalanne C."/>
            <person name="Gautier V."/>
            <person name="Ament-velasquez S.L."/>
            <person name="Kruys A."/>
            <person name="Hutchinson M.I."/>
            <person name="Powell A.J."/>
            <person name="Barry K."/>
            <person name="Miller A.N."/>
            <person name="Grigoriev I.V."/>
            <person name="Debuchy R."/>
            <person name="Gladieux P."/>
            <person name="Thoren M.H."/>
            <person name="Johannesson H."/>
        </authorList>
    </citation>
    <scope>NUCLEOTIDE SEQUENCE</scope>
    <source>
        <strain evidence="1">SMH3187-1</strain>
    </source>
</reference>
<dbReference type="EMBL" id="JAUKUD010000005">
    <property type="protein sequence ID" value="KAK0743716.1"/>
    <property type="molecule type" value="Genomic_DNA"/>
</dbReference>
<evidence type="ECO:0000313" key="2">
    <source>
        <dbReference type="Proteomes" id="UP001172155"/>
    </source>
</evidence>
<sequence>MEALLGATRANNSCTSVVEIQDRLRNIFGAHVSDVAADHINESFRLQSTVVFSVPVTDAENEVLESAASVDSQLGGAMSSITPAHGPSSHQTFRRINAIDALINQPQDDNALQQSVAKHIIASLSEIDGSTWIIRVVARAEQGWKFTYICKSSMRAWQRQTFKTPAKVPIGAYSSKDGLDPVNLILEGHRSQI</sequence>
<name>A0AA40K2P5_9PEZI</name>
<gene>
    <name evidence="1" type="ORF">B0T18DRAFT_189504</name>
</gene>
<comment type="caution">
    <text evidence="1">The sequence shown here is derived from an EMBL/GenBank/DDBJ whole genome shotgun (WGS) entry which is preliminary data.</text>
</comment>